<dbReference type="STRING" id="1280953.HOC_03453"/>
<dbReference type="InterPro" id="IPR036737">
    <property type="entry name" value="OmpA-like_sf"/>
</dbReference>
<dbReference type="Gene3D" id="3.30.1330.60">
    <property type="entry name" value="OmpA-like domain"/>
    <property type="match status" value="1"/>
</dbReference>
<dbReference type="SUPFAM" id="SSF103088">
    <property type="entry name" value="OmpA-like"/>
    <property type="match status" value="1"/>
</dbReference>
<dbReference type="CDD" id="cd07185">
    <property type="entry name" value="OmpA_C-like"/>
    <property type="match status" value="1"/>
</dbReference>
<dbReference type="AlphaFoldDB" id="A0A059GBI8"/>
<dbReference type="GO" id="GO:0005886">
    <property type="term" value="C:plasma membrane"/>
    <property type="evidence" value="ECO:0007669"/>
    <property type="project" value="UniProtKB-SubCell"/>
</dbReference>
<comment type="similarity">
    <text evidence="2">Belongs to the MotB family.</text>
</comment>
<dbReference type="Proteomes" id="UP000024942">
    <property type="component" value="Unassembled WGS sequence"/>
</dbReference>
<evidence type="ECO:0000256" key="5">
    <source>
        <dbReference type="ARBA" id="ARBA00022989"/>
    </source>
</evidence>
<dbReference type="eggNOG" id="COG1360">
    <property type="taxonomic scope" value="Bacteria"/>
</dbReference>
<evidence type="ECO:0000256" key="6">
    <source>
        <dbReference type="ARBA" id="ARBA00023136"/>
    </source>
</evidence>
<sequence length="214" mass="22527">MPVAPARKTGTWKMAYADFLTALMAFFLIMWLISGVSADDRAEIAATFHNKAAPTLTMTAVLPDSTASQLMSTLQAQSDLANAGESVLLTREADGVRIDLVDSESRPLFDSGSGAFTAEGLALATAAGEALSPFSQTLSIEGHTDAFSATSSAYSNWELSADRANEARRALIGAGLEASRIRAVTGLADTRPLDAGQPHLSANRRVSILVHTND</sequence>
<evidence type="ECO:0000313" key="9">
    <source>
        <dbReference type="EMBL" id="KDA03900.1"/>
    </source>
</evidence>
<dbReference type="Pfam" id="PF00691">
    <property type="entry name" value="OmpA"/>
    <property type="match status" value="1"/>
</dbReference>
<dbReference type="RefSeq" id="WP_051624483.1">
    <property type="nucleotide sequence ID" value="NZ_ARYL01000003.1"/>
</dbReference>
<dbReference type="PANTHER" id="PTHR30329:SF21">
    <property type="entry name" value="LIPOPROTEIN YIAD-RELATED"/>
    <property type="match status" value="1"/>
</dbReference>
<dbReference type="PROSITE" id="PS51123">
    <property type="entry name" value="OMPA_2"/>
    <property type="match status" value="1"/>
</dbReference>
<keyword evidence="3" id="KW-1003">Cell membrane</keyword>
<keyword evidence="5" id="KW-1133">Transmembrane helix</keyword>
<keyword evidence="10" id="KW-1185">Reference proteome</keyword>
<comment type="caution">
    <text evidence="9">The sequence shown here is derived from an EMBL/GenBank/DDBJ whole genome shotgun (WGS) entry which is preliminary data.</text>
</comment>
<name>A0A059GBI8_9PROT</name>
<evidence type="ECO:0000256" key="1">
    <source>
        <dbReference type="ARBA" id="ARBA00004162"/>
    </source>
</evidence>
<evidence type="ECO:0000313" key="10">
    <source>
        <dbReference type="Proteomes" id="UP000024942"/>
    </source>
</evidence>
<dbReference type="OrthoDB" id="7170686at2"/>
<dbReference type="Pfam" id="PF13677">
    <property type="entry name" value="MotB_plug"/>
    <property type="match status" value="1"/>
</dbReference>
<organism evidence="9 10">
    <name type="scientific">Hyphomonas oceanitis SCH89</name>
    <dbReference type="NCBI Taxonomy" id="1280953"/>
    <lineage>
        <taxon>Bacteria</taxon>
        <taxon>Pseudomonadati</taxon>
        <taxon>Pseudomonadota</taxon>
        <taxon>Alphaproteobacteria</taxon>
        <taxon>Hyphomonadales</taxon>
        <taxon>Hyphomonadaceae</taxon>
        <taxon>Hyphomonas</taxon>
    </lineage>
</organism>
<dbReference type="PATRIC" id="fig|1280953.3.peg.699"/>
<protein>
    <submittedName>
        <fullName evidence="9">Putative chemotaxis protein MotB</fullName>
    </submittedName>
</protein>
<dbReference type="InterPro" id="IPR006665">
    <property type="entry name" value="OmpA-like"/>
</dbReference>
<accession>A0A059GBI8</accession>
<dbReference type="InterPro" id="IPR025713">
    <property type="entry name" value="MotB-like_N_dom"/>
</dbReference>
<evidence type="ECO:0000256" key="4">
    <source>
        <dbReference type="ARBA" id="ARBA00022692"/>
    </source>
</evidence>
<keyword evidence="6 7" id="KW-0472">Membrane</keyword>
<proteinExistence type="inferred from homology"/>
<gene>
    <name evidence="9" type="ORF">HOC_03453</name>
</gene>
<reference evidence="9 10" key="1">
    <citation type="journal article" date="2014" name="Antonie Van Leeuwenhoek">
        <title>Hyphomonas beringensis sp. nov. and Hyphomonas chukchiensis sp. nov., isolated from surface seawater of the Bering Sea and Chukchi Sea.</title>
        <authorList>
            <person name="Li C."/>
            <person name="Lai Q."/>
            <person name="Li G."/>
            <person name="Dong C."/>
            <person name="Wang J."/>
            <person name="Liao Y."/>
            <person name="Shao Z."/>
        </authorList>
    </citation>
    <scope>NUCLEOTIDE SEQUENCE [LARGE SCALE GENOMIC DNA]</scope>
    <source>
        <strain evidence="9 10">SCH89</strain>
    </source>
</reference>
<evidence type="ECO:0000256" key="2">
    <source>
        <dbReference type="ARBA" id="ARBA00008914"/>
    </source>
</evidence>
<evidence type="ECO:0000256" key="7">
    <source>
        <dbReference type="PROSITE-ProRule" id="PRU00473"/>
    </source>
</evidence>
<dbReference type="EMBL" id="ARYL01000003">
    <property type="protein sequence ID" value="KDA03900.1"/>
    <property type="molecule type" value="Genomic_DNA"/>
</dbReference>
<dbReference type="InterPro" id="IPR050330">
    <property type="entry name" value="Bact_OuterMem_StrucFunc"/>
</dbReference>
<evidence type="ECO:0000256" key="3">
    <source>
        <dbReference type="ARBA" id="ARBA00022475"/>
    </source>
</evidence>
<dbReference type="PANTHER" id="PTHR30329">
    <property type="entry name" value="STATOR ELEMENT OF FLAGELLAR MOTOR COMPLEX"/>
    <property type="match status" value="1"/>
</dbReference>
<evidence type="ECO:0000259" key="8">
    <source>
        <dbReference type="PROSITE" id="PS51123"/>
    </source>
</evidence>
<feature type="domain" description="OmpA-like" evidence="8">
    <location>
        <begin position="96"/>
        <end position="214"/>
    </location>
</feature>
<comment type="subcellular location">
    <subcellularLocation>
        <location evidence="1">Cell membrane</location>
        <topology evidence="1">Single-pass membrane protein</topology>
    </subcellularLocation>
</comment>
<keyword evidence="4" id="KW-0812">Transmembrane</keyword>